<evidence type="ECO:0000313" key="3">
    <source>
        <dbReference type="Proteomes" id="UP001141552"/>
    </source>
</evidence>
<comment type="caution">
    <text evidence="2">The sequence shown here is derived from an EMBL/GenBank/DDBJ whole genome shotgun (WGS) entry which is preliminary data.</text>
</comment>
<feature type="compositionally biased region" description="Low complexity" evidence="1">
    <location>
        <begin position="164"/>
        <end position="225"/>
    </location>
</feature>
<proteinExistence type="predicted"/>
<dbReference type="InterPro" id="IPR036187">
    <property type="entry name" value="DNA_mismatch_repair_MutS_sf"/>
</dbReference>
<feature type="compositionally biased region" description="Pro residues" evidence="1">
    <location>
        <begin position="145"/>
        <end position="163"/>
    </location>
</feature>
<dbReference type="Gene3D" id="1.10.1420.10">
    <property type="match status" value="1"/>
</dbReference>
<name>A0A9Q0FD81_9ROSI</name>
<dbReference type="OrthoDB" id="10252754at2759"/>
<dbReference type="AlphaFoldDB" id="A0A9Q0FD81"/>
<reference evidence="2" key="2">
    <citation type="journal article" date="2023" name="Plants (Basel)">
        <title>Annotation of the Turnera subulata (Passifloraceae) Draft Genome Reveals the S-Locus Evolved after the Divergence of Turneroideae from Passifloroideae in a Stepwise Manner.</title>
        <authorList>
            <person name="Henning P.M."/>
            <person name="Roalson E.H."/>
            <person name="Mir W."/>
            <person name="McCubbin A.G."/>
            <person name="Shore J.S."/>
        </authorList>
    </citation>
    <scope>NUCLEOTIDE SEQUENCE</scope>
    <source>
        <strain evidence="2">F60SS</strain>
    </source>
</reference>
<evidence type="ECO:0000256" key="1">
    <source>
        <dbReference type="SAM" id="MobiDB-lite"/>
    </source>
</evidence>
<dbReference type="EMBL" id="JAKUCV010005921">
    <property type="protein sequence ID" value="KAJ4829323.1"/>
    <property type="molecule type" value="Genomic_DNA"/>
</dbReference>
<evidence type="ECO:0000313" key="2">
    <source>
        <dbReference type="EMBL" id="KAJ4829323.1"/>
    </source>
</evidence>
<feature type="region of interest" description="Disordered" evidence="1">
    <location>
        <begin position="135"/>
        <end position="225"/>
    </location>
</feature>
<sequence length="381" mass="41397">MYGTQASGGCFGVGAGESTTVACGFGRKNRKRNRVHAVNKLSLWPEFSGNLGSSADSFAFSVGQTAPFTVDRILRKQQTISRSYALKPKPISPTTVTASATATHTFVFHHSSSPKITATVFYSPAKPKLLNAHLTTNSSSKEPKPLPSPSPPSLPPPEIPRSPPRTLTLLLQPNTLSSDRSSTSKPPTRTSSSWSRSATGTASSAAAERSPPGSSVSTPASTTTSAPFKQQFGLQRILVITTTWHHLLAEVVLQFISIMRAIPSASKQLQRLQVARVRKAVQLAEEDLDSLISAYQKELGMRKLELLTVSGITHLIELPVDIKVPTNWAKVSNTKKMIRYHLPEVLTGLDRLSLATEELTILCQAAWDGFMRDFAKYYAEI</sequence>
<dbReference type="Proteomes" id="UP001141552">
    <property type="component" value="Unassembled WGS sequence"/>
</dbReference>
<reference evidence="2" key="1">
    <citation type="submission" date="2022-02" db="EMBL/GenBank/DDBJ databases">
        <authorList>
            <person name="Henning P.M."/>
            <person name="McCubbin A.G."/>
            <person name="Shore J.S."/>
        </authorList>
    </citation>
    <scope>NUCLEOTIDE SEQUENCE</scope>
    <source>
        <strain evidence="2">F60SS</strain>
        <tissue evidence="2">Leaves</tissue>
    </source>
</reference>
<organism evidence="2 3">
    <name type="scientific">Turnera subulata</name>
    <dbReference type="NCBI Taxonomy" id="218843"/>
    <lineage>
        <taxon>Eukaryota</taxon>
        <taxon>Viridiplantae</taxon>
        <taxon>Streptophyta</taxon>
        <taxon>Embryophyta</taxon>
        <taxon>Tracheophyta</taxon>
        <taxon>Spermatophyta</taxon>
        <taxon>Magnoliopsida</taxon>
        <taxon>eudicotyledons</taxon>
        <taxon>Gunneridae</taxon>
        <taxon>Pentapetalae</taxon>
        <taxon>rosids</taxon>
        <taxon>fabids</taxon>
        <taxon>Malpighiales</taxon>
        <taxon>Passifloraceae</taxon>
        <taxon>Turnera</taxon>
    </lineage>
</organism>
<accession>A0A9Q0FD81</accession>
<gene>
    <name evidence="2" type="ORF">Tsubulata_015551</name>
</gene>
<protein>
    <submittedName>
        <fullName evidence="2">Uncharacterized protein</fullName>
    </submittedName>
</protein>
<keyword evidence="3" id="KW-1185">Reference proteome</keyword>
<dbReference type="SUPFAM" id="SSF48334">
    <property type="entry name" value="DNA repair protein MutS, domain III"/>
    <property type="match status" value="1"/>
</dbReference>